<dbReference type="OrthoDB" id="3263265at2759"/>
<accession>A0A167N1S6</accession>
<evidence type="ECO:0000313" key="3">
    <source>
        <dbReference type="Proteomes" id="UP000076738"/>
    </source>
</evidence>
<keyword evidence="1" id="KW-1133">Transmembrane helix</keyword>
<reference evidence="2 3" key="1">
    <citation type="journal article" date="2016" name="Mol. Biol. Evol.">
        <title>Comparative Genomics of Early-Diverging Mushroom-Forming Fungi Provides Insights into the Origins of Lignocellulose Decay Capabilities.</title>
        <authorList>
            <person name="Nagy L.G."/>
            <person name="Riley R."/>
            <person name="Tritt A."/>
            <person name="Adam C."/>
            <person name="Daum C."/>
            <person name="Floudas D."/>
            <person name="Sun H."/>
            <person name="Yadav J.S."/>
            <person name="Pangilinan J."/>
            <person name="Larsson K.H."/>
            <person name="Matsuura K."/>
            <person name="Barry K."/>
            <person name="Labutti K."/>
            <person name="Kuo R."/>
            <person name="Ohm R.A."/>
            <person name="Bhattacharya S.S."/>
            <person name="Shirouzu T."/>
            <person name="Yoshinaga Y."/>
            <person name="Martin F.M."/>
            <person name="Grigoriev I.V."/>
            <person name="Hibbett D.S."/>
        </authorList>
    </citation>
    <scope>NUCLEOTIDE SEQUENCE [LARGE SCALE GENOMIC DNA]</scope>
    <source>
        <strain evidence="2 3">TUFC12733</strain>
    </source>
</reference>
<keyword evidence="3" id="KW-1185">Reference proteome</keyword>
<protein>
    <submittedName>
        <fullName evidence="2">Uncharacterized protein</fullName>
    </submittedName>
</protein>
<dbReference type="AlphaFoldDB" id="A0A167N1S6"/>
<feature type="transmembrane region" description="Helical" evidence="1">
    <location>
        <begin position="31"/>
        <end position="52"/>
    </location>
</feature>
<evidence type="ECO:0000313" key="2">
    <source>
        <dbReference type="EMBL" id="KZO97256.1"/>
    </source>
</evidence>
<organism evidence="2 3">
    <name type="scientific">Calocera viscosa (strain TUFC12733)</name>
    <dbReference type="NCBI Taxonomy" id="1330018"/>
    <lineage>
        <taxon>Eukaryota</taxon>
        <taxon>Fungi</taxon>
        <taxon>Dikarya</taxon>
        <taxon>Basidiomycota</taxon>
        <taxon>Agaricomycotina</taxon>
        <taxon>Dacrymycetes</taxon>
        <taxon>Dacrymycetales</taxon>
        <taxon>Dacrymycetaceae</taxon>
        <taxon>Calocera</taxon>
    </lineage>
</organism>
<proteinExistence type="predicted"/>
<keyword evidence="1" id="KW-0812">Transmembrane</keyword>
<evidence type="ECO:0000256" key="1">
    <source>
        <dbReference type="SAM" id="Phobius"/>
    </source>
</evidence>
<gene>
    <name evidence="2" type="ORF">CALVIDRAFT_536289</name>
</gene>
<keyword evidence="1" id="KW-0472">Membrane</keyword>
<dbReference type="Proteomes" id="UP000076738">
    <property type="component" value="Unassembled WGS sequence"/>
</dbReference>
<name>A0A167N1S6_CALVF</name>
<dbReference type="EMBL" id="KV417280">
    <property type="protein sequence ID" value="KZO97256.1"/>
    <property type="molecule type" value="Genomic_DNA"/>
</dbReference>
<sequence>MSSTITPTSTDGAASATSSSNMLLQSFKSKVVLTATIGGVLVLAVTIFLAVFKISRGIRSYRESKRRRRLAVKVGTGRKGRNAYEIFEWEGVPA</sequence>